<proteinExistence type="predicted"/>
<dbReference type="VEuPathDB" id="FungiDB:MAPG_08352"/>
<keyword evidence="1" id="KW-0472">Membrane</keyword>
<feature type="non-terminal residue" evidence="2">
    <location>
        <position position="1"/>
    </location>
</feature>
<reference evidence="2" key="2">
    <citation type="submission" date="2011-03" db="EMBL/GenBank/DDBJ databases">
        <title>Annotation of Magnaporthe poae ATCC 64411.</title>
        <authorList>
            <person name="Ma L.-J."/>
            <person name="Dead R."/>
            <person name="Young S.K."/>
            <person name="Zeng Q."/>
            <person name="Gargeya S."/>
            <person name="Fitzgerald M."/>
            <person name="Haas B."/>
            <person name="Abouelleil A."/>
            <person name="Alvarado L."/>
            <person name="Arachchi H.M."/>
            <person name="Berlin A."/>
            <person name="Brown A."/>
            <person name="Chapman S.B."/>
            <person name="Chen Z."/>
            <person name="Dunbar C."/>
            <person name="Freedman E."/>
            <person name="Gearin G."/>
            <person name="Gellesch M."/>
            <person name="Goldberg J."/>
            <person name="Griggs A."/>
            <person name="Gujja S."/>
            <person name="Heiman D."/>
            <person name="Howarth C."/>
            <person name="Larson L."/>
            <person name="Lui A."/>
            <person name="MacDonald P.J.P."/>
            <person name="Mehta T."/>
            <person name="Montmayeur A."/>
            <person name="Murphy C."/>
            <person name="Neiman D."/>
            <person name="Pearson M."/>
            <person name="Priest M."/>
            <person name="Roberts A."/>
            <person name="Saif S."/>
            <person name="Shea T."/>
            <person name="Shenoy N."/>
            <person name="Sisk P."/>
            <person name="Stolte C."/>
            <person name="Sykes S."/>
            <person name="Yandava C."/>
            <person name="Wortman J."/>
            <person name="Nusbaum C."/>
            <person name="Birren B."/>
        </authorList>
    </citation>
    <scope>NUCLEOTIDE SEQUENCE</scope>
    <source>
        <strain evidence="2">ATCC 64411</strain>
    </source>
</reference>
<keyword evidence="1" id="KW-0812">Transmembrane</keyword>
<name>A0A0H2U5Z8_MAGP6</name>
<reference evidence="2" key="1">
    <citation type="submission" date="2010-05" db="EMBL/GenBank/DDBJ databases">
        <title>The Genome Sequence of Magnaporthe poae strain ATCC 64411.</title>
        <authorList>
            <consortium name="The Broad Institute Genome Sequencing Platform"/>
            <consortium name="Broad Institute Genome Sequencing Center for Infectious Disease"/>
            <person name="Ma L.-J."/>
            <person name="Dead R."/>
            <person name="Young S."/>
            <person name="Zeng Q."/>
            <person name="Koehrsen M."/>
            <person name="Alvarado L."/>
            <person name="Berlin A."/>
            <person name="Chapman S.B."/>
            <person name="Chen Z."/>
            <person name="Freedman E."/>
            <person name="Gellesch M."/>
            <person name="Goldberg J."/>
            <person name="Griggs A."/>
            <person name="Gujja S."/>
            <person name="Heilman E.R."/>
            <person name="Heiman D."/>
            <person name="Hepburn T."/>
            <person name="Howarth C."/>
            <person name="Jen D."/>
            <person name="Larson L."/>
            <person name="Mehta T."/>
            <person name="Neiman D."/>
            <person name="Pearson M."/>
            <person name="Roberts A."/>
            <person name="Saif S."/>
            <person name="Shea T."/>
            <person name="Shenoy N."/>
            <person name="Sisk P."/>
            <person name="Stolte C."/>
            <person name="Sykes S."/>
            <person name="Walk T."/>
            <person name="White J."/>
            <person name="Yandava C."/>
            <person name="Haas B."/>
            <person name="Nusbaum C."/>
            <person name="Birren B."/>
        </authorList>
    </citation>
    <scope>NUCLEOTIDE SEQUENCE</scope>
    <source>
        <strain evidence="2">ATCC 64411</strain>
    </source>
</reference>
<sequence>QPARQGKIQPSARRCISLPCGIVIPEGTRLLDLGLLHLGAIGSHDVHWRLFFFPPHLASLYLFIASFFNGLVFGHDFSFRALYSAPFFFLPFSFSFSFLLFCVIVFYTLSMFSRLALPQLHLLRPLRAAAGDLARGVWRQSQAWLSRLRRDGLCCRIWTPAASTTAGTLPCPFCRQERAVWWHTDHVVQSCLYCVAAIASF</sequence>
<keyword evidence="1" id="KW-1133">Transmembrane helix</keyword>
<feature type="transmembrane region" description="Helical" evidence="1">
    <location>
        <begin position="57"/>
        <end position="75"/>
    </location>
</feature>
<feature type="transmembrane region" description="Helical" evidence="1">
    <location>
        <begin position="87"/>
        <end position="109"/>
    </location>
</feature>
<organism evidence="2">
    <name type="scientific">Magnaporthiopsis poae (strain ATCC 64411 / 73-15)</name>
    <name type="common">Kentucky bluegrass fungus</name>
    <name type="synonym">Magnaporthe poae</name>
    <dbReference type="NCBI Taxonomy" id="644358"/>
    <lineage>
        <taxon>Eukaryota</taxon>
        <taxon>Fungi</taxon>
        <taxon>Dikarya</taxon>
        <taxon>Ascomycota</taxon>
        <taxon>Pezizomycotina</taxon>
        <taxon>Sordariomycetes</taxon>
        <taxon>Sordariomycetidae</taxon>
        <taxon>Magnaporthales</taxon>
        <taxon>Magnaporthaceae</taxon>
        <taxon>Magnaporthiopsis</taxon>
    </lineage>
</organism>
<dbReference type="AlphaFoldDB" id="A0A0H2U5Z8"/>
<evidence type="ECO:0000256" key="1">
    <source>
        <dbReference type="SAM" id="Phobius"/>
    </source>
</evidence>
<evidence type="ECO:0000313" key="2">
    <source>
        <dbReference type="EMBL" id="KLU89381.1"/>
    </source>
</evidence>
<protein>
    <submittedName>
        <fullName evidence="2">Uncharacterized protein</fullName>
    </submittedName>
</protein>
<accession>A0A0H2U5Z8</accession>
<gene>
    <name evidence="2" type="ORF">MAPG_08352</name>
</gene>
<dbReference type="EMBL" id="GL876972">
    <property type="protein sequence ID" value="KLU89381.1"/>
    <property type="molecule type" value="Genomic_DNA"/>
</dbReference>